<proteinExistence type="predicted"/>
<comment type="cofactor">
    <cofactor evidence="1">
        <name>Ca(2+)</name>
        <dbReference type="ChEBI" id="CHEBI:29108"/>
    </cofactor>
</comment>
<dbReference type="InterPro" id="IPR041371">
    <property type="entry name" value="GH92_N"/>
</dbReference>
<dbReference type="InterPro" id="IPR008928">
    <property type="entry name" value="6-hairpin_glycosidase_sf"/>
</dbReference>
<evidence type="ECO:0000313" key="7">
    <source>
        <dbReference type="Proteomes" id="UP001500841"/>
    </source>
</evidence>
<gene>
    <name evidence="6" type="ORF">GCM10022392_26790</name>
</gene>
<dbReference type="SUPFAM" id="SSF48208">
    <property type="entry name" value="Six-hairpin glycosidases"/>
    <property type="match status" value="1"/>
</dbReference>
<dbReference type="NCBIfam" id="TIGR01180">
    <property type="entry name" value="aman2_put"/>
    <property type="match status" value="1"/>
</dbReference>
<dbReference type="PANTHER" id="PTHR12143:SF43">
    <property type="entry name" value="PUTATIVE-RELATED"/>
    <property type="match status" value="1"/>
</dbReference>
<evidence type="ECO:0000256" key="3">
    <source>
        <dbReference type="ARBA" id="ARBA00022837"/>
    </source>
</evidence>
<evidence type="ECO:0000259" key="5">
    <source>
        <dbReference type="Pfam" id="PF17678"/>
    </source>
</evidence>
<dbReference type="Gene3D" id="1.20.1050.60">
    <property type="entry name" value="alpha-1,2-mannosidase"/>
    <property type="match status" value="1"/>
</dbReference>
<dbReference type="Gene3D" id="3.30.2080.10">
    <property type="entry name" value="GH92 mannosidase domain"/>
    <property type="match status" value="1"/>
</dbReference>
<dbReference type="PANTHER" id="PTHR12143">
    <property type="entry name" value="PEPTIDE N-GLYCANASE PNGASE -RELATED"/>
    <property type="match status" value="1"/>
</dbReference>
<dbReference type="Gene3D" id="1.20.1610.10">
    <property type="entry name" value="alpha-1,2-mannosidases domains"/>
    <property type="match status" value="1"/>
</dbReference>
<sequence>MVVNGLFAQHKSLLQYVDPYVGTAPSTTLSAAKHGGGTELQANTIPEVCVPFGMTQWVPQTQRLETKCIPPYIYRDNKISGFRGTHWLSGSCVPDYGSFTVMPVTGKLRTATAETTATFLHSDELTRPDYYRVIFTENQLKTEITATARCAIIQFTAAADDSLYLLVSPNSDKGKAHVYVNRQKNEISGYNPAYRIYTGSGKPAGFSGYFVIRFEKQLSNGGTFAGAEHSKADSIADKKDIGAFTGFKVKKGEVIRIKIGTSFTGIAEARKNLDAEIAGWNFNQVRQQAALAWEKALHKIEITDPSEKNKHIFYSAMYHSMIMPRLYNDVDGTYPKFSHQYQNAQLSAGKNYYDDLSMWDIYRAELPLLEILQPKLVSNIIHSMILKGQQGGWMPIFPIWNSYTSAMIGDHVAPFVASAYLRGIADYDVREAYRLLRQNAFDAAPEADYEAGKGRRALDSYLKYGYIPLEDEVKDAPHRNEQVSRTLEYAYDDYALAKFAEALGDKADYDQLLSRSKNYKNVFDASTGLVRGKHADGTWITPFYPDKKTSYITEGTARQYTFYVPQDVAGLTQLMGGKDKLENALDSIFIKDEYWHGNEPGHQTPYMYNFTNHSWKTQQVVARVREEEYTDGPGGLSGNDDSGQMSAWYIFSSLGFYPVDPVSADYQLGTPLFKKAVINLDNGKKFIINVSKNTASSVYIRSVNLNGANYKLNSIAYKTIAKGGVMNVYLSDSHK</sequence>
<evidence type="ECO:0000313" key="6">
    <source>
        <dbReference type="EMBL" id="GAA4100789.1"/>
    </source>
</evidence>
<keyword evidence="6" id="KW-0378">Hydrolase</keyword>
<dbReference type="Gene3D" id="2.70.98.10">
    <property type="match status" value="1"/>
</dbReference>
<feature type="domain" description="Glycosyl hydrolase family 92" evidence="4">
    <location>
        <begin position="268"/>
        <end position="731"/>
    </location>
</feature>
<keyword evidence="3" id="KW-0106">Calcium</keyword>
<dbReference type="Proteomes" id="UP001500841">
    <property type="component" value="Unassembled WGS sequence"/>
</dbReference>
<comment type="caution">
    <text evidence="6">The sequence shown here is derived from an EMBL/GenBank/DDBJ whole genome shotgun (WGS) entry which is preliminary data.</text>
</comment>
<evidence type="ECO:0000259" key="4">
    <source>
        <dbReference type="Pfam" id="PF07971"/>
    </source>
</evidence>
<feature type="domain" description="Glycosyl hydrolase family 92 N-terminal" evidence="5">
    <location>
        <begin position="16"/>
        <end position="262"/>
    </location>
</feature>
<comment type="subunit">
    <text evidence="2">Monomer.</text>
</comment>
<reference evidence="7" key="1">
    <citation type="journal article" date="2019" name="Int. J. Syst. Evol. Microbiol.">
        <title>The Global Catalogue of Microorganisms (GCM) 10K type strain sequencing project: providing services to taxonomists for standard genome sequencing and annotation.</title>
        <authorList>
            <consortium name="The Broad Institute Genomics Platform"/>
            <consortium name="The Broad Institute Genome Sequencing Center for Infectious Disease"/>
            <person name="Wu L."/>
            <person name="Ma J."/>
        </authorList>
    </citation>
    <scope>NUCLEOTIDE SEQUENCE [LARGE SCALE GENOMIC DNA]</scope>
    <source>
        <strain evidence="7">JCM 17085</strain>
    </source>
</reference>
<organism evidence="6 7">
    <name type="scientific">Mucilaginibacter panaciglaebae</name>
    <dbReference type="NCBI Taxonomy" id="502331"/>
    <lineage>
        <taxon>Bacteria</taxon>
        <taxon>Pseudomonadati</taxon>
        <taxon>Bacteroidota</taxon>
        <taxon>Sphingobacteriia</taxon>
        <taxon>Sphingobacteriales</taxon>
        <taxon>Sphingobacteriaceae</taxon>
        <taxon>Mucilaginibacter</taxon>
    </lineage>
</organism>
<dbReference type="GO" id="GO:0016787">
    <property type="term" value="F:hydrolase activity"/>
    <property type="evidence" value="ECO:0007669"/>
    <property type="project" value="UniProtKB-KW"/>
</dbReference>
<dbReference type="Pfam" id="PF17678">
    <property type="entry name" value="Glyco_hydro_92N"/>
    <property type="match status" value="1"/>
</dbReference>
<protein>
    <submittedName>
        <fullName evidence="6">GH92 family glycosyl hydrolase</fullName>
    </submittedName>
</protein>
<evidence type="ECO:0000256" key="2">
    <source>
        <dbReference type="ARBA" id="ARBA00011245"/>
    </source>
</evidence>
<name>A0ABP7X209_9SPHI</name>
<accession>A0ABP7X209</accession>
<evidence type="ECO:0000256" key="1">
    <source>
        <dbReference type="ARBA" id="ARBA00001913"/>
    </source>
</evidence>
<dbReference type="Pfam" id="PF07971">
    <property type="entry name" value="Glyco_hydro_92"/>
    <property type="match status" value="1"/>
</dbReference>
<dbReference type="InterPro" id="IPR005887">
    <property type="entry name" value="GH92_a_mannosidase_put"/>
</dbReference>
<dbReference type="InterPro" id="IPR050883">
    <property type="entry name" value="PNGase"/>
</dbReference>
<keyword evidence="7" id="KW-1185">Reference proteome</keyword>
<dbReference type="InterPro" id="IPR014718">
    <property type="entry name" value="GH-type_carb-bd"/>
</dbReference>
<dbReference type="InterPro" id="IPR012939">
    <property type="entry name" value="Glyco_hydro_92"/>
</dbReference>
<dbReference type="EMBL" id="BAABCV010000009">
    <property type="protein sequence ID" value="GAA4100789.1"/>
    <property type="molecule type" value="Genomic_DNA"/>
</dbReference>